<protein>
    <submittedName>
        <fullName evidence="1">Uncharacterized protein</fullName>
    </submittedName>
</protein>
<dbReference type="EMBL" id="KR029589">
    <property type="protein sequence ID" value="AKH47249.1"/>
    <property type="molecule type" value="Genomic_DNA"/>
</dbReference>
<sequence>MRITITPSQVERLKAAGLTMGDGNIAEWMVRRAEWDGHAFAFEVMKALGMTDDHGPPRDVLMLNQVRWLRMLWVRLRRAANADHADATPMDCCRISEEWRVINGDDS</sequence>
<reference evidence="1" key="2">
    <citation type="submission" date="2015-03" db="EMBL/GenBank/DDBJ databases">
        <authorList>
            <person name="Chow C.-E.T."/>
            <person name="Winget D.M."/>
            <person name="White R.A.III."/>
            <person name="Hallam S.J."/>
            <person name="Suttle C.A."/>
        </authorList>
    </citation>
    <scope>NUCLEOTIDE SEQUENCE</scope>
    <source>
        <strain evidence="1">Anoxic2_5</strain>
    </source>
</reference>
<reference evidence="1" key="1">
    <citation type="journal article" date="2015" name="Front. Microbiol.">
        <title>Combining genomic sequencing methods to explore viral diversity and reveal potential virus-host interactions.</title>
        <authorList>
            <person name="Chow C.E."/>
            <person name="Winget D.M."/>
            <person name="White R.A.III."/>
            <person name="Hallam S.J."/>
            <person name="Suttle C.A."/>
        </authorList>
    </citation>
    <scope>NUCLEOTIDE SEQUENCE</scope>
    <source>
        <strain evidence="1">Anoxic2_5</strain>
    </source>
</reference>
<proteinExistence type="predicted"/>
<organism evidence="1">
    <name type="scientific">uncultured marine virus</name>
    <dbReference type="NCBI Taxonomy" id="186617"/>
    <lineage>
        <taxon>Viruses</taxon>
        <taxon>environmental samples</taxon>
    </lineage>
</organism>
<accession>A0A0F7L3X5</accession>
<evidence type="ECO:0000313" key="1">
    <source>
        <dbReference type="EMBL" id="AKH47249.1"/>
    </source>
</evidence>
<name>A0A0F7L3X5_9VIRU</name>